<name>A0A1B8GZ48_9GAMM</name>
<dbReference type="Proteomes" id="UP000092247">
    <property type="component" value="Unassembled WGS sequence"/>
</dbReference>
<evidence type="ECO:0000313" key="1">
    <source>
        <dbReference type="EMBL" id="OBU02092.1"/>
    </source>
</evidence>
<reference evidence="1 2" key="1">
    <citation type="submission" date="2016-06" db="EMBL/GenBank/DDBJ databases">
        <authorList>
            <person name="Kjaerup R.B."/>
            <person name="Dalgaard T.S."/>
            <person name="Juul-Madsen H.R."/>
        </authorList>
    </citation>
    <scope>NUCLEOTIDE SEQUENCE [LARGE SCALE GENOMIC DNA]</scope>
    <source>
        <strain evidence="1 2">GCSL-Mp3</strain>
    </source>
</reference>
<sequence>MYNHMEIITDTPAKEDSRQLLWEKLKCTTPESREYNILCDNLLAPVISDLKKFSYTEKIDRKMLLKILLSYDEYGIRQEFILSKLCQALPESLADSYLISLISTELNQQISVNNQLAFCQYNIR</sequence>
<protein>
    <submittedName>
        <fullName evidence="1">Guanylate kinase</fullName>
    </submittedName>
</protein>
<dbReference type="STRING" id="368603.AYY16_00620"/>
<comment type="caution">
    <text evidence="1">The sequence shown here is derived from an EMBL/GenBank/DDBJ whole genome shotgun (WGS) entry which is preliminary data.</text>
</comment>
<keyword evidence="1" id="KW-0418">Kinase</keyword>
<gene>
    <name evidence="1" type="ORF">AYY17_13865</name>
</gene>
<accession>A0A1B8GZ48</accession>
<evidence type="ECO:0000313" key="2">
    <source>
        <dbReference type="Proteomes" id="UP000092247"/>
    </source>
</evidence>
<dbReference type="AlphaFoldDB" id="A0A1B8GZ48"/>
<dbReference type="EMBL" id="LZEX01000046">
    <property type="protein sequence ID" value="OBU02092.1"/>
    <property type="molecule type" value="Genomic_DNA"/>
</dbReference>
<proteinExistence type="predicted"/>
<organism evidence="1 2">
    <name type="scientific">Morganella psychrotolerans</name>
    <dbReference type="NCBI Taxonomy" id="368603"/>
    <lineage>
        <taxon>Bacteria</taxon>
        <taxon>Pseudomonadati</taxon>
        <taxon>Pseudomonadota</taxon>
        <taxon>Gammaproteobacteria</taxon>
        <taxon>Enterobacterales</taxon>
        <taxon>Morganellaceae</taxon>
        <taxon>Morganella</taxon>
    </lineage>
</organism>
<dbReference type="GO" id="GO:0016301">
    <property type="term" value="F:kinase activity"/>
    <property type="evidence" value="ECO:0007669"/>
    <property type="project" value="UniProtKB-KW"/>
</dbReference>
<keyword evidence="1" id="KW-0808">Transferase</keyword>